<comment type="cofactor">
    <cofactor evidence="1 6 7">
        <name>pyridoxal 5'-phosphate</name>
        <dbReference type="ChEBI" id="CHEBI:597326"/>
    </cofactor>
</comment>
<feature type="compositionally biased region" description="Low complexity" evidence="8">
    <location>
        <begin position="8"/>
        <end position="21"/>
    </location>
</feature>
<reference evidence="9" key="1">
    <citation type="journal article" date="2014" name="Int. J. Syst. Evol. Microbiol.">
        <title>Complete genome sequence of Corynebacterium casei LMG S-19264T (=DSM 44701T), isolated from a smear-ripened cheese.</title>
        <authorList>
            <consortium name="US DOE Joint Genome Institute (JGI-PGF)"/>
            <person name="Walter F."/>
            <person name="Albersmeier A."/>
            <person name="Kalinowski J."/>
            <person name="Ruckert C."/>
        </authorList>
    </citation>
    <scope>NUCLEOTIDE SEQUENCE</scope>
    <source>
        <strain evidence="9">CGMCC 1.14988</strain>
    </source>
</reference>
<dbReference type="Gene3D" id="3.90.1150.10">
    <property type="entry name" value="Aspartate Aminotransferase, domain 1"/>
    <property type="match status" value="1"/>
</dbReference>
<dbReference type="SUPFAM" id="SSF53383">
    <property type="entry name" value="PLP-dependent transferases"/>
    <property type="match status" value="1"/>
</dbReference>
<organism evidence="9 10">
    <name type="scientific">Egicoccus halophilus</name>
    <dbReference type="NCBI Taxonomy" id="1670830"/>
    <lineage>
        <taxon>Bacteria</taxon>
        <taxon>Bacillati</taxon>
        <taxon>Actinomycetota</taxon>
        <taxon>Nitriliruptoria</taxon>
        <taxon>Egicoccales</taxon>
        <taxon>Egicoccaceae</taxon>
        <taxon>Egicoccus</taxon>
    </lineage>
</organism>
<dbReference type="InterPro" id="IPR015422">
    <property type="entry name" value="PyrdxlP-dep_Trfase_small"/>
</dbReference>
<comment type="similarity">
    <text evidence="2 7">Belongs to the group II decarboxylase family.</text>
</comment>
<dbReference type="InterPro" id="IPR002129">
    <property type="entry name" value="PyrdxlP-dep_de-COase"/>
</dbReference>
<protein>
    <submittedName>
        <fullName evidence="9">L-2,4-diaminobutyrate decarboxylase</fullName>
    </submittedName>
</protein>
<dbReference type="GO" id="GO:0004058">
    <property type="term" value="F:aromatic-L-amino-acid decarboxylase activity"/>
    <property type="evidence" value="ECO:0007669"/>
    <property type="project" value="UniProtKB-ARBA"/>
</dbReference>
<evidence type="ECO:0000313" key="9">
    <source>
        <dbReference type="EMBL" id="GGI09325.1"/>
    </source>
</evidence>
<dbReference type="RefSeq" id="WP_130650321.1">
    <property type="nucleotide sequence ID" value="NZ_BMHA01000014.1"/>
</dbReference>
<dbReference type="InterPro" id="IPR010977">
    <property type="entry name" value="Aromatic_deC"/>
</dbReference>
<accession>A0A8J3AHC7</accession>
<gene>
    <name evidence="9" type="ORF">GCM10011354_33520</name>
</gene>
<sequence length="488" mass="50758">MGEGEYPGAGPAAERAGTPPAETVPVAAGLPLDPSPAQAEALLERAATLVAALFDGVGERPVEGDAPDPELIAGLLADRPGAPVHTDDALATLMRAVAQGHESRTGGHLAYIPGSGLLTASLGELLASASNRYTGLQAPSPGAVALEAGVLGWLCELFGMPDGAQAVLLSGGSMANLTALVAARERQAPGEPHRATVYVGEQAHASVRKAARTIGILPEHVRVCPSADGMRLDVEAIRVLIKQDRADGLVPTAVVAAAGTTNTGAVDCLPALADLAAELGVWLHVDGAYGGFFQLTERGRARLEGIERADSITLDPHKSLFLPFGTGALVVRERSSLTEAFGEDADYLRDLPDPAQLPDLAELTPELTREWRGAKLWLPLKLHGLAPFVDALDADLDLAAEAHDALAAMPGVTTCGAPDLSIVGFRVPGDDAAQDAALAHVNAEGRVRLSSTNLEGQVVLRLAVLSHRTRRHHVEYVLDRVREVVTGA</sequence>
<keyword evidence="10" id="KW-1185">Reference proteome</keyword>
<evidence type="ECO:0000256" key="5">
    <source>
        <dbReference type="ARBA" id="ARBA00023239"/>
    </source>
</evidence>
<evidence type="ECO:0000256" key="1">
    <source>
        <dbReference type="ARBA" id="ARBA00001933"/>
    </source>
</evidence>
<proteinExistence type="inferred from homology"/>
<evidence type="ECO:0000256" key="2">
    <source>
        <dbReference type="ARBA" id="ARBA00009533"/>
    </source>
</evidence>
<keyword evidence="5 7" id="KW-0456">Lyase</keyword>
<dbReference type="PANTHER" id="PTHR11999">
    <property type="entry name" value="GROUP II PYRIDOXAL-5-PHOSPHATE DECARBOXYLASE"/>
    <property type="match status" value="1"/>
</dbReference>
<comment type="caution">
    <text evidence="9">The sequence shown here is derived from an EMBL/GenBank/DDBJ whole genome shotgun (WGS) entry which is preliminary data.</text>
</comment>
<evidence type="ECO:0000256" key="3">
    <source>
        <dbReference type="ARBA" id="ARBA00022793"/>
    </source>
</evidence>
<dbReference type="PANTHER" id="PTHR11999:SF70">
    <property type="entry name" value="MIP05841P"/>
    <property type="match status" value="1"/>
</dbReference>
<dbReference type="GO" id="GO:0019752">
    <property type="term" value="P:carboxylic acid metabolic process"/>
    <property type="evidence" value="ECO:0007669"/>
    <property type="project" value="InterPro"/>
</dbReference>
<name>A0A8J3AHC7_9ACTN</name>
<keyword evidence="3" id="KW-0210">Decarboxylase</keyword>
<dbReference type="GO" id="GO:0030170">
    <property type="term" value="F:pyridoxal phosphate binding"/>
    <property type="evidence" value="ECO:0007669"/>
    <property type="project" value="InterPro"/>
</dbReference>
<dbReference type="OrthoDB" id="3335676at2"/>
<dbReference type="InterPro" id="IPR015421">
    <property type="entry name" value="PyrdxlP-dep_Trfase_major"/>
</dbReference>
<dbReference type="AlphaFoldDB" id="A0A8J3AHC7"/>
<evidence type="ECO:0000313" key="10">
    <source>
        <dbReference type="Proteomes" id="UP000650511"/>
    </source>
</evidence>
<evidence type="ECO:0000256" key="8">
    <source>
        <dbReference type="SAM" id="MobiDB-lite"/>
    </source>
</evidence>
<evidence type="ECO:0000256" key="6">
    <source>
        <dbReference type="PIRSR" id="PIRSR602129-50"/>
    </source>
</evidence>
<feature type="modified residue" description="N6-(pyridoxal phosphate)lysine" evidence="6">
    <location>
        <position position="318"/>
    </location>
</feature>
<dbReference type="GO" id="GO:0005737">
    <property type="term" value="C:cytoplasm"/>
    <property type="evidence" value="ECO:0007669"/>
    <property type="project" value="TreeGrafter"/>
</dbReference>
<dbReference type="Proteomes" id="UP000650511">
    <property type="component" value="Unassembled WGS sequence"/>
</dbReference>
<dbReference type="Pfam" id="PF00282">
    <property type="entry name" value="Pyridoxal_deC"/>
    <property type="match status" value="1"/>
</dbReference>
<keyword evidence="4 6" id="KW-0663">Pyridoxal phosphate</keyword>
<evidence type="ECO:0000256" key="4">
    <source>
        <dbReference type="ARBA" id="ARBA00022898"/>
    </source>
</evidence>
<reference evidence="9" key="2">
    <citation type="submission" date="2020-09" db="EMBL/GenBank/DDBJ databases">
        <authorList>
            <person name="Sun Q."/>
            <person name="Zhou Y."/>
        </authorList>
    </citation>
    <scope>NUCLEOTIDE SEQUENCE</scope>
    <source>
        <strain evidence="9">CGMCC 1.14988</strain>
    </source>
</reference>
<evidence type="ECO:0000256" key="7">
    <source>
        <dbReference type="RuleBase" id="RU000382"/>
    </source>
</evidence>
<feature type="region of interest" description="Disordered" evidence="8">
    <location>
        <begin position="1"/>
        <end position="32"/>
    </location>
</feature>
<dbReference type="EMBL" id="BMHA01000014">
    <property type="protein sequence ID" value="GGI09325.1"/>
    <property type="molecule type" value="Genomic_DNA"/>
</dbReference>
<dbReference type="InterPro" id="IPR015424">
    <property type="entry name" value="PyrdxlP-dep_Trfase"/>
</dbReference>
<dbReference type="Gene3D" id="3.40.640.10">
    <property type="entry name" value="Type I PLP-dependent aspartate aminotransferase-like (Major domain)"/>
    <property type="match status" value="1"/>
</dbReference>